<evidence type="ECO:0000256" key="1">
    <source>
        <dbReference type="ARBA" id="ARBA00023125"/>
    </source>
</evidence>
<protein>
    <recommendedName>
        <fullName evidence="2">Core-binding (CB) domain-containing protein</fullName>
    </recommendedName>
</protein>
<feature type="domain" description="Core-binding (CB)" evidence="2">
    <location>
        <begin position="1"/>
        <end position="72"/>
    </location>
</feature>
<evidence type="ECO:0000313" key="4">
    <source>
        <dbReference type="Proteomes" id="UP000007267"/>
    </source>
</evidence>
<dbReference type="GO" id="GO:0003677">
    <property type="term" value="F:DNA binding"/>
    <property type="evidence" value="ECO:0007669"/>
    <property type="project" value="UniProtKB-KW"/>
</dbReference>
<dbReference type="PANTHER" id="PTHR35617">
    <property type="entry name" value="PHAGE_INTEGRASE DOMAIN-CONTAINING PROTEIN"/>
    <property type="match status" value="1"/>
</dbReference>
<dbReference type="SUPFAM" id="SSF47823">
    <property type="entry name" value="lambda integrase-like, N-terminal domain"/>
    <property type="match status" value="1"/>
</dbReference>
<reference evidence="4" key="2">
    <citation type="journal article" date="2013" name="Nat. Genet.">
        <title>The draft genomes of soft-shell turtle and green sea turtle yield insights into the development and evolution of the turtle-specific body plan.</title>
        <authorList>
            <person name="Wang Z."/>
            <person name="Pascual-Anaya J."/>
            <person name="Zadissa A."/>
            <person name="Li W."/>
            <person name="Niimura Y."/>
            <person name="Huang Z."/>
            <person name="Li C."/>
            <person name="White S."/>
            <person name="Xiong Z."/>
            <person name="Fang D."/>
            <person name="Wang B."/>
            <person name="Ming Y."/>
            <person name="Chen Y."/>
            <person name="Zheng Y."/>
            <person name="Kuraku S."/>
            <person name="Pignatelli M."/>
            <person name="Herrero J."/>
            <person name="Beal K."/>
            <person name="Nozawa M."/>
            <person name="Li Q."/>
            <person name="Wang J."/>
            <person name="Zhang H."/>
            <person name="Yu L."/>
            <person name="Shigenobu S."/>
            <person name="Wang J."/>
            <person name="Liu J."/>
            <person name="Flicek P."/>
            <person name="Searle S."/>
            <person name="Wang J."/>
            <person name="Kuratani S."/>
            <person name="Yin Y."/>
            <person name="Aken B."/>
            <person name="Zhang G."/>
            <person name="Irie N."/>
        </authorList>
    </citation>
    <scope>NUCLEOTIDE SEQUENCE [LARGE SCALE GENOMIC DNA]</scope>
    <source>
        <strain evidence="4">Daiwa-1</strain>
    </source>
</reference>
<evidence type="ECO:0000259" key="2">
    <source>
        <dbReference type="PROSITE" id="PS51900"/>
    </source>
</evidence>
<dbReference type="Gene3D" id="1.10.150.130">
    <property type="match status" value="1"/>
</dbReference>
<dbReference type="AlphaFoldDB" id="K7EYP5"/>
<dbReference type="InterPro" id="IPR004107">
    <property type="entry name" value="Integrase_SAM-like_N"/>
</dbReference>
<dbReference type="Proteomes" id="UP000007267">
    <property type="component" value="Unassembled WGS sequence"/>
</dbReference>
<dbReference type="OMA" id="WATSRNI"/>
<organism evidence="3 4">
    <name type="scientific">Pelodiscus sinensis</name>
    <name type="common">Chinese softshell turtle</name>
    <name type="synonym">Trionyx sinensis</name>
    <dbReference type="NCBI Taxonomy" id="13735"/>
    <lineage>
        <taxon>Eukaryota</taxon>
        <taxon>Metazoa</taxon>
        <taxon>Chordata</taxon>
        <taxon>Craniata</taxon>
        <taxon>Vertebrata</taxon>
        <taxon>Euteleostomi</taxon>
        <taxon>Archelosauria</taxon>
        <taxon>Testudinata</taxon>
        <taxon>Testudines</taxon>
        <taxon>Cryptodira</taxon>
        <taxon>Trionychia</taxon>
        <taxon>Trionychidae</taxon>
        <taxon>Pelodiscus</taxon>
    </lineage>
</organism>
<dbReference type="InterPro" id="IPR010998">
    <property type="entry name" value="Integrase_recombinase_N"/>
</dbReference>
<dbReference type="GO" id="GO:0015074">
    <property type="term" value="P:DNA integration"/>
    <property type="evidence" value="ECO:0007669"/>
    <property type="project" value="InterPro"/>
</dbReference>
<dbReference type="EMBL" id="AGCU01055781">
    <property type="status" value="NOT_ANNOTATED_CDS"/>
    <property type="molecule type" value="Genomic_DNA"/>
</dbReference>
<reference evidence="3" key="4">
    <citation type="submission" date="2025-09" db="UniProtKB">
        <authorList>
            <consortium name="Ensembl"/>
        </authorList>
    </citation>
    <scope>IDENTIFICATION</scope>
</reference>
<dbReference type="PANTHER" id="PTHR35617:SF3">
    <property type="entry name" value="CORE-BINDING (CB) DOMAIN-CONTAINING PROTEIN"/>
    <property type="match status" value="1"/>
</dbReference>
<keyword evidence="4" id="KW-1185">Reference proteome</keyword>
<accession>K7EYP5</accession>
<name>K7EYP5_PELSI</name>
<dbReference type="HOGENOM" id="CLU_1377722_0_0_1"/>
<dbReference type="InterPro" id="IPR044068">
    <property type="entry name" value="CB"/>
</dbReference>
<proteinExistence type="predicted"/>
<reference evidence="4" key="1">
    <citation type="submission" date="2011-10" db="EMBL/GenBank/DDBJ databases">
        <authorList>
            <consortium name="Soft-shell Turtle Genome Consortium"/>
        </authorList>
    </citation>
    <scope>NUCLEOTIDE SEQUENCE [LARGE SCALE GENOMIC DNA]</scope>
    <source>
        <strain evidence="4">Daiwa-1</strain>
    </source>
</reference>
<sequence>MSSYKGAPVTRKTYLSKWTQFVHWATSRNIRPQDAPFPDVLEYLLHLRQSHLSLSSIRVHLAAIATFHATVEDTTVFAHPVTKQFLKGLQALYPEVALPQESWELHLVLTTLTKPPFEPMATCSLYHLSLKTAFLVAIISARRVSEMAALMAEPPFTIFFKNKVTMRPHPKFLGMDFCGWRPGGWGPGGRGLAMEFWS</sequence>
<dbReference type="Pfam" id="PF13495">
    <property type="entry name" value="Phage_int_SAM_4"/>
    <property type="match status" value="1"/>
</dbReference>
<keyword evidence="1" id="KW-0238">DNA-binding</keyword>
<dbReference type="GeneTree" id="ENSGT01130000278482"/>
<evidence type="ECO:0000313" key="3">
    <source>
        <dbReference type="Ensembl" id="ENSPSIP00000000905.1"/>
    </source>
</evidence>
<dbReference type="Ensembl" id="ENSPSIT00000000906.1">
    <property type="protein sequence ID" value="ENSPSIP00000000905.1"/>
    <property type="gene ID" value="ENSPSIG00000000906.1"/>
</dbReference>
<reference evidence="3" key="3">
    <citation type="submission" date="2025-08" db="UniProtKB">
        <authorList>
            <consortium name="Ensembl"/>
        </authorList>
    </citation>
    <scope>IDENTIFICATION</scope>
</reference>
<dbReference type="PROSITE" id="PS51900">
    <property type="entry name" value="CB"/>
    <property type="match status" value="1"/>
</dbReference>
<dbReference type="eggNOG" id="ENOG502SB76">
    <property type="taxonomic scope" value="Eukaryota"/>
</dbReference>